<keyword evidence="1" id="KW-1133">Transmembrane helix</keyword>
<protein>
    <submittedName>
        <fullName evidence="2">Uncharacterized protein</fullName>
    </submittedName>
</protein>
<dbReference type="Proteomes" id="UP000728032">
    <property type="component" value="Unassembled WGS sequence"/>
</dbReference>
<keyword evidence="1" id="KW-0812">Transmembrane</keyword>
<accession>A0A7R9MGQ5</accession>
<feature type="transmembrane region" description="Helical" evidence="1">
    <location>
        <begin position="117"/>
        <end position="138"/>
    </location>
</feature>
<gene>
    <name evidence="2" type="ORF">ONB1V03_LOCUS16510</name>
</gene>
<feature type="transmembrane region" description="Helical" evidence="1">
    <location>
        <begin position="12"/>
        <end position="35"/>
    </location>
</feature>
<proteinExistence type="predicted"/>
<reference evidence="2" key="1">
    <citation type="submission" date="2020-11" db="EMBL/GenBank/DDBJ databases">
        <authorList>
            <person name="Tran Van P."/>
        </authorList>
    </citation>
    <scope>NUCLEOTIDE SEQUENCE</scope>
</reference>
<dbReference type="AlphaFoldDB" id="A0A7R9MGQ5"/>
<dbReference type="EMBL" id="CAJPVJ010018781">
    <property type="protein sequence ID" value="CAG2177077.1"/>
    <property type="molecule type" value="Genomic_DNA"/>
</dbReference>
<feature type="transmembrane region" description="Helical" evidence="1">
    <location>
        <begin position="41"/>
        <end position="60"/>
    </location>
</feature>
<keyword evidence="3" id="KW-1185">Reference proteome</keyword>
<feature type="transmembrane region" description="Helical" evidence="1">
    <location>
        <begin position="144"/>
        <end position="163"/>
    </location>
</feature>
<dbReference type="EMBL" id="OC933606">
    <property type="protein sequence ID" value="CAD7659939.1"/>
    <property type="molecule type" value="Genomic_DNA"/>
</dbReference>
<evidence type="ECO:0000313" key="3">
    <source>
        <dbReference type="Proteomes" id="UP000728032"/>
    </source>
</evidence>
<organism evidence="2">
    <name type="scientific">Oppiella nova</name>
    <dbReference type="NCBI Taxonomy" id="334625"/>
    <lineage>
        <taxon>Eukaryota</taxon>
        <taxon>Metazoa</taxon>
        <taxon>Ecdysozoa</taxon>
        <taxon>Arthropoda</taxon>
        <taxon>Chelicerata</taxon>
        <taxon>Arachnida</taxon>
        <taxon>Acari</taxon>
        <taxon>Acariformes</taxon>
        <taxon>Sarcoptiformes</taxon>
        <taxon>Oribatida</taxon>
        <taxon>Brachypylina</taxon>
        <taxon>Oppioidea</taxon>
        <taxon>Oppiidae</taxon>
        <taxon>Oppiella</taxon>
    </lineage>
</organism>
<keyword evidence="1" id="KW-0472">Membrane</keyword>
<sequence>MNNITIGLIGSGHYWLNMTYAIMMAIMTVVGVVAGALWATFFYFTSVWNMFITALTVLYVRELHRHRRRGESAQPDSAMIMLSGFTYKNDPNISDEDNRRARRMNNITIGLVGSGHYWLNMTYAIMMAIMTVVGVVAGALWATFFYYTSLLTVFITALAVLYVRELHRHRHRGESAQPDNK</sequence>
<evidence type="ECO:0000313" key="2">
    <source>
        <dbReference type="EMBL" id="CAD7659939.1"/>
    </source>
</evidence>
<name>A0A7R9MGQ5_9ACAR</name>
<evidence type="ECO:0000256" key="1">
    <source>
        <dbReference type="SAM" id="Phobius"/>
    </source>
</evidence>